<sequence length="230" mass="24218">MGPAHPLRHGDARHAHRSAVARLQGALPAAARLVPVGQSARLRRRRAALRGAAGRGGADQARAPRHARAHREAARGGRRRRRGGALARRGGGARGEAVARVERARAAQHDRRRGRALGAAPPRPHRAARVAGRAGPAGRRRDRRRVGVWRRCVRADGASWRGGEARQPLLGKAARERREVPLGGGGCRGGAPSLLGAGLLAPAGGGGRVTEKVAVAPLELGHRELRRGSD</sequence>
<evidence type="ECO:0000256" key="1">
    <source>
        <dbReference type="SAM" id="MobiDB-lite"/>
    </source>
</evidence>
<evidence type="ECO:0000313" key="3">
    <source>
        <dbReference type="Proteomes" id="UP000013827"/>
    </source>
</evidence>
<accession>A0A0D3JFH4</accession>
<feature type="compositionally biased region" description="Basic and acidic residues" evidence="1">
    <location>
        <begin position="97"/>
        <end position="109"/>
    </location>
</feature>
<protein>
    <submittedName>
        <fullName evidence="2">Uncharacterized protein</fullName>
    </submittedName>
</protein>
<organism evidence="2 3">
    <name type="scientific">Emiliania huxleyi (strain CCMP1516)</name>
    <dbReference type="NCBI Taxonomy" id="280463"/>
    <lineage>
        <taxon>Eukaryota</taxon>
        <taxon>Haptista</taxon>
        <taxon>Haptophyta</taxon>
        <taxon>Prymnesiophyceae</taxon>
        <taxon>Isochrysidales</taxon>
        <taxon>Noelaerhabdaceae</taxon>
        <taxon>Emiliania</taxon>
    </lineage>
</organism>
<dbReference type="PaxDb" id="2903-EOD22259"/>
<keyword evidence="3" id="KW-1185">Reference proteome</keyword>
<reference evidence="3" key="1">
    <citation type="journal article" date="2013" name="Nature">
        <title>Pan genome of the phytoplankton Emiliania underpins its global distribution.</title>
        <authorList>
            <person name="Read B.A."/>
            <person name="Kegel J."/>
            <person name="Klute M.J."/>
            <person name="Kuo A."/>
            <person name="Lefebvre S.C."/>
            <person name="Maumus F."/>
            <person name="Mayer C."/>
            <person name="Miller J."/>
            <person name="Monier A."/>
            <person name="Salamov A."/>
            <person name="Young J."/>
            <person name="Aguilar M."/>
            <person name="Claverie J.M."/>
            <person name="Frickenhaus S."/>
            <person name="Gonzalez K."/>
            <person name="Herman E.K."/>
            <person name="Lin Y.C."/>
            <person name="Napier J."/>
            <person name="Ogata H."/>
            <person name="Sarno A.F."/>
            <person name="Shmutz J."/>
            <person name="Schroeder D."/>
            <person name="de Vargas C."/>
            <person name="Verret F."/>
            <person name="von Dassow P."/>
            <person name="Valentin K."/>
            <person name="Van de Peer Y."/>
            <person name="Wheeler G."/>
            <person name="Dacks J.B."/>
            <person name="Delwiche C.F."/>
            <person name="Dyhrman S.T."/>
            <person name="Glockner G."/>
            <person name="John U."/>
            <person name="Richards T."/>
            <person name="Worden A.Z."/>
            <person name="Zhang X."/>
            <person name="Grigoriev I.V."/>
            <person name="Allen A.E."/>
            <person name="Bidle K."/>
            <person name="Borodovsky M."/>
            <person name="Bowler C."/>
            <person name="Brownlee C."/>
            <person name="Cock J.M."/>
            <person name="Elias M."/>
            <person name="Gladyshev V.N."/>
            <person name="Groth M."/>
            <person name="Guda C."/>
            <person name="Hadaegh A."/>
            <person name="Iglesias-Rodriguez M.D."/>
            <person name="Jenkins J."/>
            <person name="Jones B.M."/>
            <person name="Lawson T."/>
            <person name="Leese F."/>
            <person name="Lindquist E."/>
            <person name="Lobanov A."/>
            <person name="Lomsadze A."/>
            <person name="Malik S.B."/>
            <person name="Marsh M.E."/>
            <person name="Mackinder L."/>
            <person name="Mock T."/>
            <person name="Mueller-Roeber B."/>
            <person name="Pagarete A."/>
            <person name="Parker M."/>
            <person name="Probert I."/>
            <person name="Quesneville H."/>
            <person name="Raines C."/>
            <person name="Rensing S.A."/>
            <person name="Riano-Pachon D.M."/>
            <person name="Richier S."/>
            <person name="Rokitta S."/>
            <person name="Shiraiwa Y."/>
            <person name="Soanes D.M."/>
            <person name="van der Giezen M."/>
            <person name="Wahlund T.M."/>
            <person name="Williams B."/>
            <person name="Wilson W."/>
            <person name="Wolfe G."/>
            <person name="Wurch L.L."/>
        </authorList>
    </citation>
    <scope>NUCLEOTIDE SEQUENCE</scope>
</reference>
<evidence type="ECO:0000313" key="2">
    <source>
        <dbReference type="EnsemblProtists" id="EOD22259"/>
    </source>
</evidence>
<dbReference type="EnsemblProtists" id="EOD22259">
    <property type="protein sequence ID" value="EOD22259"/>
    <property type="gene ID" value="EMIHUDRAFT_435616"/>
</dbReference>
<name>A0A0D3JFH4_EMIH1</name>
<proteinExistence type="predicted"/>
<dbReference type="Proteomes" id="UP000013827">
    <property type="component" value="Unassembled WGS sequence"/>
</dbReference>
<feature type="region of interest" description="Disordered" evidence="1">
    <location>
        <begin position="46"/>
        <end position="142"/>
    </location>
</feature>
<dbReference type="AlphaFoldDB" id="A0A0D3JFH4"/>
<reference evidence="2" key="2">
    <citation type="submission" date="2024-10" db="UniProtKB">
        <authorList>
            <consortium name="EnsemblProtists"/>
        </authorList>
    </citation>
    <scope>IDENTIFICATION</scope>
</reference>